<dbReference type="KEGG" id="spn:SP_2241"/>
<dbReference type="PaxDb" id="170187-SP_2241"/>
<dbReference type="eggNOG" id="ENOG50309AF">
    <property type="taxonomic scope" value="Bacteria"/>
</dbReference>
<feature type="transmembrane region" description="Helical" evidence="1">
    <location>
        <begin position="45"/>
        <end position="61"/>
    </location>
</feature>
<reference evidence="2 3" key="1">
    <citation type="journal article" date="2001" name="Science">
        <title>Complete genome sequence of a virulent isolate of Streptococcus pneumoniae.</title>
        <authorList>
            <person name="Tettelin H."/>
            <person name="Nelson K.E."/>
            <person name="Paulsen I.T."/>
            <person name="Eisen J.A."/>
            <person name="Read T.D."/>
            <person name="Peterson S."/>
            <person name="Heidelberg J."/>
            <person name="DeBoy R.T."/>
            <person name="Haft D.H."/>
            <person name="Dodson R.J."/>
            <person name="Durkin A.S."/>
            <person name="Gwinn M."/>
            <person name="Kolonay J.F."/>
            <person name="Nelson W.C."/>
            <person name="Peterson J.D."/>
            <person name="Umayam L.A."/>
            <person name="White O."/>
            <person name="Salzberg S.L."/>
            <person name="Lewis M.R."/>
            <person name="Radune D."/>
            <person name="Holtzapple E."/>
            <person name="Khouri H."/>
            <person name="Wolf A.M."/>
            <person name="Utterback T.R."/>
            <person name="Hansen C.L."/>
            <person name="McDonald L.A."/>
            <person name="Feldblyum T.V."/>
            <person name="Angiuoli S."/>
            <person name="Dickinson T."/>
            <person name="Hickey E.K."/>
            <person name="Holt I.E."/>
            <person name="Loftus B.J."/>
            <person name="Yang F."/>
            <person name="Smith H.O."/>
            <person name="Venter J.C."/>
            <person name="Dougherty B.A."/>
            <person name="Morrison D.A."/>
            <person name="Hollingshead S.K."/>
            <person name="Fraser C.M."/>
        </authorList>
    </citation>
    <scope>NUCLEOTIDE SEQUENCE [LARGE SCALE GENOMIC DNA]</scope>
    <source>
        <strain evidence="3">ATCC BAA-334 / TIGR4</strain>
    </source>
</reference>
<dbReference type="EnsemblBacteria" id="ABC75798">
    <property type="protein sequence ID" value="ABC75798"/>
    <property type="gene ID" value="SP_2241"/>
</dbReference>
<evidence type="ECO:0000313" key="3">
    <source>
        <dbReference type="Proteomes" id="UP000000585"/>
    </source>
</evidence>
<dbReference type="Proteomes" id="UP000000585">
    <property type="component" value="Chromosome"/>
</dbReference>
<accession>A0A0H2XFH7</accession>
<organism evidence="2 3">
    <name type="scientific">Streptococcus pneumoniae serotype 4 (strain ATCC BAA-334 / TIGR4)</name>
    <dbReference type="NCBI Taxonomy" id="170187"/>
    <lineage>
        <taxon>Bacteria</taxon>
        <taxon>Bacillati</taxon>
        <taxon>Bacillota</taxon>
        <taxon>Bacilli</taxon>
        <taxon>Lactobacillales</taxon>
        <taxon>Streptococcaceae</taxon>
        <taxon>Streptococcus</taxon>
    </lineage>
</organism>
<evidence type="ECO:0000256" key="1">
    <source>
        <dbReference type="SAM" id="Phobius"/>
    </source>
</evidence>
<protein>
    <submittedName>
        <fullName evidence="2">Uncharacterized protein</fullName>
    </submittedName>
</protein>
<dbReference type="EMBL" id="AE005672">
    <property type="protein sequence ID" value="ABC75798.1"/>
    <property type="molecule type" value="Genomic_DNA"/>
</dbReference>
<feature type="transmembrane region" description="Helical" evidence="1">
    <location>
        <begin position="97"/>
        <end position="118"/>
    </location>
</feature>
<gene>
    <name evidence="2" type="ordered locus">SP_2241</name>
</gene>
<keyword evidence="1" id="KW-0812">Transmembrane</keyword>
<evidence type="ECO:0000313" key="2">
    <source>
        <dbReference type="EMBL" id="ABC75798.1"/>
    </source>
</evidence>
<keyword evidence="3" id="KW-1185">Reference proteome</keyword>
<feature type="transmembrane region" description="Helical" evidence="1">
    <location>
        <begin position="22"/>
        <end position="39"/>
    </location>
</feature>
<keyword evidence="1" id="KW-0472">Membrane</keyword>
<keyword evidence="1" id="KW-1133">Transmembrane helix</keyword>
<proteinExistence type="predicted"/>
<feature type="transmembrane region" description="Helical" evidence="1">
    <location>
        <begin position="73"/>
        <end position="91"/>
    </location>
</feature>
<sequence>MSTHFVLQELKKTRIRRCLMKSLARLLIIHVFISIFLFFALTSGAISHTVLLLLLLFLPALNKGLEKIQSKRIPVLNAALFFLLISFPQLLTNPVQWKFSIFLVVTIISSLAYFYNFYQVVKEVDQKQLI</sequence>
<name>A0A0H2XFH7_STRPN</name>
<dbReference type="AlphaFoldDB" id="A0A0H2XFH7"/>